<name>A0A1G8C1F6_9BACI</name>
<dbReference type="AlphaFoldDB" id="A0A1G8C1F6"/>
<comment type="pathway">
    <text evidence="2 9">Cofactor biosynthesis; adenosylcobalamin biosynthesis.</text>
</comment>
<dbReference type="GO" id="GO:0005886">
    <property type="term" value="C:plasma membrane"/>
    <property type="evidence" value="ECO:0007669"/>
    <property type="project" value="UniProtKB-SubCell"/>
</dbReference>
<comment type="function">
    <text evidence="9">Converts cobyric acid to cobinamide by the addition of aminopropanol on the F carboxylic group.</text>
</comment>
<keyword evidence="5 9" id="KW-0169">Cobalamin biosynthesis</keyword>
<keyword evidence="6 9" id="KW-0812">Transmembrane</keyword>
<comment type="similarity">
    <text evidence="3 9">Belongs to the CobD/CbiB family.</text>
</comment>
<evidence type="ECO:0000256" key="9">
    <source>
        <dbReference type="HAMAP-Rule" id="MF_00024"/>
    </source>
</evidence>
<dbReference type="HAMAP" id="MF_00024">
    <property type="entry name" value="CobD_CbiB"/>
    <property type="match status" value="1"/>
</dbReference>
<dbReference type="Proteomes" id="UP000199017">
    <property type="component" value="Unassembled WGS sequence"/>
</dbReference>
<dbReference type="GO" id="GO:0048472">
    <property type="term" value="F:threonine-phosphate decarboxylase activity"/>
    <property type="evidence" value="ECO:0007669"/>
    <property type="project" value="InterPro"/>
</dbReference>
<reference evidence="10 11" key="1">
    <citation type="submission" date="2016-10" db="EMBL/GenBank/DDBJ databases">
        <authorList>
            <person name="de Groot N.N."/>
        </authorList>
    </citation>
    <scope>NUCLEOTIDE SEQUENCE [LARGE SCALE GENOMIC DNA]</scope>
    <source>
        <strain evidence="11">P4B,CCM 7963,CECT 7998,DSM 25260,IBRC-M 10614,KCTC 13821</strain>
    </source>
</reference>
<evidence type="ECO:0000313" key="10">
    <source>
        <dbReference type="EMBL" id="SDH38740.1"/>
    </source>
</evidence>
<keyword evidence="4 9" id="KW-1003">Cell membrane</keyword>
<proteinExistence type="inferred from homology"/>
<evidence type="ECO:0000256" key="1">
    <source>
        <dbReference type="ARBA" id="ARBA00004651"/>
    </source>
</evidence>
<dbReference type="InterPro" id="IPR004485">
    <property type="entry name" value="Cobalamin_biosynth_CobD/CbiB"/>
</dbReference>
<feature type="transmembrane region" description="Helical" evidence="9">
    <location>
        <begin position="296"/>
        <end position="320"/>
    </location>
</feature>
<keyword evidence="11" id="KW-1185">Reference proteome</keyword>
<gene>
    <name evidence="9" type="primary">cobD</name>
    <name evidence="10" type="ORF">SAMN05216352_101143</name>
</gene>
<organism evidence="10 11">
    <name type="scientific">Alteribacillus bidgolensis</name>
    <dbReference type="NCBI Taxonomy" id="930129"/>
    <lineage>
        <taxon>Bacteria</taxon>
        <taxon>Bacillati</taxon>
        <taxon>Bacillota</taxon>
        <taxon>Bacilli</taxon>
        <taxon>Bacillales</taxon>
        <taxon>Bacillaceae</taxon>
        <taxon>Alteribacillus</taxon>
    </lineage>
</organism>
<evidence type="ECO:0000256" key="3">
    <source>
        <dbReference type="ARBA" id="ARBA00006263"/>
    </source>
</evidence>
<evidence type="ECO:0000256" key="8">
    <source>
        <dbReference type="ARBA" id="ARBA00023136"/>
    </source>
</evidence>
<dbReference type="GO" id="GO:0015420">
    <property type="term" value="F:ABC-type vitamin B12 transporter activity"/>
    <property type="evidence" value="ECO:0007669"/>
    <property type="project" value="UniProtKB-UniRule"/>
</dbReference>
<dbReference type="STRING" id="930129.SAMN05216352_101143"/>
<dbReference type="RefSeq" id="WP_091579516.1">
    <property type="nucleotide sequence ID" value="NZ_FNDU01000001.1"/>
</dbReference>
<dbReference type="GO" id="GO:0009236">
    <property type="term" value="P:cobalamin biosynthetic process"/>
    <property type="evidence" value="ECO:0007669"/>
    <property type="project" value="UniProtKB-UniRule"/>
</dbReference>
<sequence>MGIIAAHLLAITISYLLDKLFGDPHFSFHPVVLMGRMISYIEKKWNKGRCIKGKGILASLLPAILLLGLSYVLTFAAYKFSIWTGILTEALIIWFMIGGTSMVKEAKLIYRYLLQDDLAKAREQTAMIVSRNTHQMDDTQITRSVLESTGENIADSVTAPFFYAFIGGAPLAVFYRYINTSDAMIGYTSKRFKQFGWAAARSDDVLNYIPARLTALVMTLTVWKIKASSWRATLLVIKHYAPLHESPNSGYGEAAMAGILHVKLGGPTPYLDKWVKRPHFGNGDRFLHAELIKEGLIVWHLSIIYFISLLWITGGFYYVLA</sequence>
<comment type="subcellular location">
    <subcellularLocation>
        <location evidence="1 9">Cell membrane</location>
        <topology evidence="1 9">Multi-pass membrane protein</topology>
    </subcellularLocation>
</comment>
<dbReference type="NCBIfam" id="TIGR00380">
    <property type="entry name" value="cobal_cbiB"/>
    <property type="match status" value="1"/>
</dbReference>
<keyword evidence="8 9" id="KW-0472">Membrane</keyword>
<dbReference type="PANTHER" id="PTHR34308">
    <property type="entry name" value="COBALAMIN BIOSYNTHESIS PROTEIN CBIB"/>
    <property type="match status" value="1"/>
</dbReference>
<evidence type="ECO:0000256" key="2">
    <source>
        <dbReference type="ARBA" id="ARBA00004953"/>
    </source>
</evidence>
<comment type="caution">
    <text evidence="9">Lacks conserved residue(s) required for the propagation of feature annotation.</text>
</comment>
<feature type="transmembrane region" description="Helical" evidence="9">
    <location>
        <begin position="55"/>
        <end position="76"/>
    </location>
</feature>
<protein>
    <recommendedName>
        <fullName evidence="9">Cobalamin biosynthesis protein CobD</fullName>
    </recommendedName>
</protein>
<evidence type="ECO:0000256" key="7">
    <source>
        <dbReference type="ARBA" id="ARBA00022989"/>
    </source>
</evidence>
<evidence type="ECO:0000256" key="5">
    <source>
        <dbReference type="ARBA" id="ARBA00022573"/>
    </source>
</evidence>
<evidence type="ECO:0000313" key="11">
    <source>
        <dbReference type="Proteomes" id="UP000199017"/>
    </source>
</evidence>
<keyword evidence="7 9" id="KW-1133">Transmembrane helix</keyword>
<evidence type="ECO:0000256" key="4">
    <source>
        <dbReference type="ARBA" id="ARBA00022475"/>
    </source>
</evidence>
<dbReference type="Pfam" id="PF03186">
    <property type="entry name" value="CobD_Cbib"/>
    <property type="match status" value="1"/>
</dbReference>
<dbReference type="EMBL" id="FNDU01000001">
    <property type="protein sequence ID" value="SDH38740.1"/>
    <property type="molecule type" value="Genomic_DNA"/>
</dbReference>
<feature type="transmembrane region" description="Helical" evidence="9">
    <location>
        <begin position="82"/>
        <end position="103"/>
    </location>
</feature>
<dbReference type="PANTHER" id="PTHR34308:SF1">
    <property type="entry name" value="COBALAMIN BIOSYNTHESIS PROTEIN CBIB"/>
    <property type="match status" value="1"/>
</dbReference>
<evidence type="ECO:0000256" key="6">
    <source>
        <dbReference type="ARBA" id="ARBA00022692"/>
    </source>
</evidence>
<dbReference type="OrthoDB" id="9811967at2"/>
<dbReference type="UniPathway" id="UPA00148"/>
<accession>A0A1G8C1F6</accession>